<sequence>MSFQAVKDALILRDILAQVRGLAYRVKEPLVRFDFANMVQNGGFDAGVTGWTPWNSGLLSTVSGELRVTVASGKAYGSAATQAALVKGARYAAKMSFTKETSTSISFWADDNIMSGNDYLDLSSTNASGEIGGFFTSKSEKAYLSAIAFGADKYAHFDNASLWEADPADDAPWLRLPYGYSVSKTGMIVRDGLILHPSEYTEISRDGQTFIKPLVAPGHDTEFSIWAGVNA</sequence>
<organism evidence="1 2">
    <name type="scientific">Sulfitobacter dubius</name>
    <dbReference type="NCBI Taxonomy" id="218673"/>
    <lineage>
        <taxon>Bacteria</taxon>
        <taxon>Pseudomonadati</taxon>
        <taxon>Pseudomonadota</taxon>
        <taxon>Alphaproteobacteria</taxon>
        <taxon>Rhodobacterales</taxon>
        <taxon>Roseobacteraceae</taxon>
        <taxon>Sulfitobacter</taxon>
    </lineage>
</organism>
<dbReference type="Gene3D" id="2.60.120.260">
    <property type="entry name" value="Galactose-binding domain-like"/>
    <property type="match status" value="1"/>
</dbReference>
<name>A0ABY3ZIN4_9RHOB</name>
<evidence type="ECO:0000313" key="1">
    <source>
        <dbReference type="EMBL" id="UOA14539.1"/>
    </source>
</evidence>
<accession>A0ABY3ZIN4</accession>
<dbReference type="EMBL" id="CP085144">
    <property type="protein sequence ID" value="UOA14539.1"/>
    <property type="molecule type" value="Genomic_DNA"/>
</dbReference>
<keyword evidence="2" id="KW-1185">Reference proteome</keyword>
<dbReference type="Proteomes" id="UP000831019">
    <property type="component" value="Chromosome"/>
</dbReference>
<evidence type="ECO:0000313" key="2">
    <source>
        <dbReference type="Proteomes" id="UP000831019"/>
    </source>
</evidence>
<gene>
    <name evidence="1" type="ORF">DSM109990_01345</name>
</gene>
<protein>
    <submittedName>
        <fullName evidence="1">Uncharacterized protein</fullName>
    </submittedName>
</protein>
<dbReference type="SUPFAM" id="SSF49785">
    <property type="entry name" value="Galactose-binding domain-like"/>
    <property type="match status" value="1"/>
</dbReference>
<proteinExistence type="predicted"/>
<reference evidence="2" key="1">
    <citation type="journal article" date="2022" name="Microorganisms">
        <title>Beyond the ABCs#Discovery of Three New Plasmid Types in Rhodobacterales (RepQ, RepY, RepW).</title>
        <authorList>
            <person name="Freese H.M."/>
            <person name="Ringel V."/>
            <person name="Overmann J."/>
            <person name="Petersen J."/>
        </authorList>
    </citation>
    <scope>NUCLEOTIDE SEQUENCE [LARGE SCALE GENOMIC DNA]</scope>
    <source>
        <strain evidence="2">DSM 109990</strain>
    </source>
</reference>
<dbReference type="RefSeq" id="WP_243262887.1">
    <property type="nucleotide sequence ID" value="NZ_CP085144.1"/>
</dbReference>
<dbReference type="InterPro" id="IPR008979">
    <property type="entry name" value="Galactose-bd-like_sf"/>
</dbReference>